<evidence type="ECO:0000313" key="1">
    <source>
        <dbReference type="EMBL" id="CAD8091237.1"/>
    </source>
</evidence>
<evidence type="ECO:0000313" key="2">
    <source>
        <dbReference type="Proteomes" id="UP000688137"/>
    </source>
</evidence>
<protein>
    <submittedName>
        <fullName evidence="1">Uncharacterized protein</fullName>
    </submittedName>
</protein>
<reference evidence="1" key="1">
    <citation type="submission" date="2021-01" db="EMBL/GenBank/DDBJ databases">
        <authorList>
            <consortium name="Genoscope - CEA"/>
            <person name="William W."/>
        </authorList>
    </citation>
    <scope>NUCLEOTIDE SEQUENCE</scope>
</reference>
<accession>A0A8S1NDS0</accession>
<gene>
    <name evidence="1" type="ORF">PPRIM_AZ9-3.1.T0870200</name>
</gene>
<organism evidence="1 2">
    <name type="scientific">Paramecium primaurelia</name>
    <dbReference type="NCBI Taxonomy" id="5886"/>
    <lineage>
        <taxon>Eukaryota</taxon>
        <taxon>Sar</taxon>
        <taxon>Alveolata</taxon>
        <taxon>Ciliophora</taxon>
        <taxon>Intramacronucleata</taxon>
        <taxon>Oligohymenophorea</taxon>
        <taxon>Peniculida</taxon>
        <taxon>Parameciidae</taxon>
        <taxon>Paramecium</taxon>
    </lineage>
</organism>
<sequence length="89" mass="10881">MSLEFERIQFIIPSLEKFIIMDFNKKIALQDLKFTFTNVLKIDLFFKITLIFYFQRISFNLIKLSQKKKKITQKLQQSFMKKEHDKILE</sequence>
<dbReference type="AlphaFoldDB" id="A0A8S1NDS0"/>
<dbReference type="Proteomes" id="UP000688137">
    <property type="component" value="Unassembled WGS sequence"/>
</dbReference>
<dbReference type="EMBL" id="CAJJDM010000090">
    <property type="protein sequence ID" value="CAD8091237.1"/>
    <property type="molecule type" value="Genomic_DNA"/>
</dbReference>
<keyword evidence="2" id="KW-1185">Reference proteome</keyword>
<proteinExistence type="predicted"/>
<name>A0A8S1NDS0_PARPR</name>
<comment type="caution">
    <text evidence="1">The sequence shown here is derived from an EMBL/GenBank/DDBJ whole genome shotgun (WGS) entry which is preliminary data.</text>
</comment>